<reference evidence="10" key="1">
    <citation type="submission" date="2012-04" db="EMBL/GenBank/DDBJ databases">
        <title>Finished genome of Dactylococcopsis salina PCC 8305.</title>
        <authorList>
            <consortium name="US DOE Joint Genome Institute"/>
            <person name="Gugger M."/>
            <person name="Coursin T."/>
            <person name="Rippka R."/>
            <person name="Tandeau De Marsac N."/>
            <person name="Huntemann M."/>
            <person name="Wei C.-L."/>
            <person name="Han J."/>
            <person name="Detter J.C."/>
            <person name="Han C."/>
            <person name="Tapia R."/>
            <person name="Daligault H."/>
            <person name="Chen A."/>
            <person name="Krypides N."/>
            <person name="Mavromatis K."/>
            <person name="Markowitz V."/>
            <person name="Szeto E."/>
            <person name="Ivanova N."/>
            <person name="Ovchinnikova G."/>
            <person name="Pagani I."/>
            <person name="Pati A."/>
            <person name="Goodwin L."/>
            <person name="Peters L."/>
            <person name="Pitluck S."/>
            <person name="Woyke T."/>
            <person name="Kerfeld C."/>
        </authorList>
    </citation>
    <scope>NUCLEOTIDE SEQUENCE [LARGE SCALE GENOMIC DNA]</scope>
    <source>
        <strain evidence="10">PCC 8305</strain>
    </source>
</reference>
<feature type="domain" description="Carbohydrate-binding module family 96" evidence="9">
    <location>
        <begin position="1619"/>
        <end position="1783"/>
    </location>
</feature>
<dbReference type="eggNOG" id="COG1785">
    <property type="taxonomic scope" value="Bacteria"/>
</dbReference>
<dbReference type="InterPro" id="IPR055372">
    <property type="entry name" value="CBM96"/>
</dbReference>
<dbReference type="InterPro" id="IPR001952">
    <property type="entry name" value="Alkaline_phosphatase"/>
</dbReference>
<dbReference type="InterPro" id="IPR017850">
    <property type="entry name" value="Alkaline_phosphatase_core_sf"/>
</dbReference>
<evidence type="ECO:0000256" key="8">
    <source>
        <dbReference type="SAM" id="MobiDB-lite"/>
    </source>
</evidence>
<dbReference type="InterPro" id="IPR011050">
    <property type="entry name" value="Pectin_lyase_fold/virulence"/>
</dbReference>
<dbReference type="Pfam" id="PF24517">
    <property type="entry name" value="CBM96"/>
    <property type="match status" value="2"/>
</dbReference>
<dbReference type="STRING" id="13035.Dacsa_1693"/>
<comment type="cofactor">
    <cofactor evidence="6">
        <name>Mg(2+)</name>
        <dbReference type="ChEBI" id="CHEBI:18420"/>
    </cofactor>
    <text evidence="6">Binds 1 Mg(2+) ion.</text>
</comment>
<evidence type="ECO:0000256" key="3">
    <source>
        <dbReference type="ARBA" id="ARBA00022553"/>
    </source>
</evidence>
<dbReference type="SUPFAM" id="SSF51126">
    <property type="entry name" value="Pectin lyase-like"/>
    <property type="match status" value="2"/>
</dbReference>
<evidence type="ECO:0000256" key="5">
    <source>
        <dbReference type="PIRSR" id="PIRSR601952-1"/>
    </source>
</evidence>
<dbReference type="Pfam" id="PF00245">
    <property type="entry name" value="Alk_phosphatase"/>
    <property type="match status" value="2"/>
</dbReference>
<evidence type="ECO:0000256" key="7">
    <source>
        <dbReference type="RuleBase" id="RU003946"/>
    </source>
</evidence>
<dbReference type="PANTHER" id="PTHR11596">
    <property type="entry name" value="ALKALINE PHOSPHATASE"/>
    <property type="match status" value="1"/>
</dbReference>
<dbReference type="GO" id="GO:0005576">
    <property type="term" value="C:extracellular region"/>
    <property type="evidence" value="ECO:0007669"/>
    <property type="project" value="UniProtKB-SubCell"/>
</dbReference>
<keyword evidence="4" id="KW-0732">Signal</keyword>
<comment type="subcellular location">
    <subcellularLocation>
        <location evidence="1">Secreted</location>
    </subcellularLocation>
</comment>
<dbReference type="InterPro" id="IPR011049">
    <property type="entry name" value="Serralysin-like_metalloprot_C"/>
</dbReference>
<feature type="binding site" evidence="6">
    <location>
        <position position="452"/>
    </location>
    <ligand>
        <name>Mg(2+)</name>
        <dbReference type="ChEBI" id="CHEBI:18420"/>
    </ligand>
</feature>
<evidence type="ECO:0000256" key="2">
    <source>
        <dbReference type="ARBA" id="ARBA00022525"/>
    </source>
</evidence>
<feature type="binding site" evidence="6">
    <location>
        <position position="712"/>
    </location>
    <ligand>
        <name>Mg(2+)</name>
        <dbReference type="ChEBI" id="CHEBI:18420"/>
    </ligand>
</feature>
<name>K9YTZ1_DACS8</name>
<evidence type="ECO:0000256" key="1">
    <source>
        <dbReference type="ARBA" id="ARBA00004613"/>
    </source>
</evidence>
<dbReference type="GO" id="GO:0004035">
    <property type="term" value="F:alkaline phosphatase activity"/>
    <property type="evidence" value="ECO:0007669"/>
    <property type="project" value="TreeGrafter"/>
</dbReference>
<evidence type="ECO:0000259" key="9">
    <source>
        <dbReference type="Pfam" id="PF24517"/>
    </source>
</evidence>
<comment type="cofactor">
    <cofactor evidence="6">
        <name>Zn(2+)</name>
        <dbReference type="ChEBI" id="CHEBI:29105"/>
    </cofactor>
    <text evidence="6">Binds 2 Zn(2+) ions.</text>
</comment>
<evidence type="ECO:0000313" key="10">
    <source>
        <dbReference type="EMBL" id="AFZ50359.1"/>
    </source>
</evidence>
<evidence type="ECO:0000256" key="4">
    <source>
        <dbReference type="ARBA" id="ARBA00022729"/>
    </source>
</evidence>
<dbReference type="PRINTS" id="PR00113">
    <property type="entry name" value="ALKPHPHTASE"/>
</dbReference>
<feature type="domain" description="Carbohydrate-binding module family 96" evidence="9">
    <location>
        <begin position="878"/>
        <end position="1045"/>
    </location>
</feature>
<comment type="similarity">
    <text evidence="7">Belongs to the alkaline phosphatase family.</text>
</comment>
<dbReference type="InterPro" id="IPR059226">
    <property type="entry name" value="Choice_anch_Q_dom"/>
</dbReference>
<dbReference type="RefSeq" id="WP_015229356.1">
    <property type="nucleotide sequence ID" value="NC_019780.1"/>
</dbReference>
<dbReference type="NCBIfam" id="NF033679">
    <property type="entry name" value="DNRLRE_dom"/>
    <property type="match status" value="2"/>
</dbReference>
<dbReference type="PANTHER" id="PTHR11596:SF5">
    <property type="entry name" value="ALKALINE PHOSPHATASE"/>
    <property type="match status" value="1"/>
</dbReference>
<feature type="binding site" evidence="6">
    <location>
        <position position="452"/>
    </location>
    <ligand>
        <name>Zn(2+)</name>
        <dbReference type="ChEBI" id="CHEBI:29105"/>
        <label>2</label>
    </ligand>
</feature>
<dbReference type="PATRIC" id="fig|13035.3.peg.1908"/>
<protein>
    <submittedName>
        <fullName evidence="10">Alkaline phosphatase</fullName>
    </submittedName>
</protein>
<feature type="binding site" evidence="6">
    <location>
        <position position="760"/>
    </location>
    <ligand>
        <name>Zn(2+)</name>
        <dbReference type="ChEBI" id="CHEBI:29105"/>
        <label>2</label>
    </ligand>
</feature>
<accession>K9YTZ1</accession>
<keyword evidence="2" id="KW-0964">Secreted</keyword>
<keyword evidence="6" id="KW-0862">Zinc</keyword>
<keyword evidence="6" id="KW-0479">Metal-binding</keyword>
<evidence type="ECO:0000256" key="6">
    <source>
        <dbReference type="PIRSR" id="PIRSR601952-2"/>
    </source>
</evidence>
<feature type="active site" description="Phosphoserine intermediate" evidence="5">
    <location>
        <position position="496"/>
    </location>
</feature>
<dbReference type="eggNOG" id="COG3210">
    <property type="taxonomic scope" value="Bacteria"/>
</dbReference>
<keyword evidence="6" id="KW-0460">Magnesium</keyword>
<dbReference type="CDD" id="cd11304">
    <property type="entry name" value="Cadherin_repeat"/>
    <property type="match status" value="1"/>
</dbReference>
<dbReference type="eggNOG" id="COG2931">
    <property type="taxonomic scope" value="Bacteria"/>
</dbReference>
<evidence type="ECO:0000313" key="11">
    <source>
        <dbReference type="Proteomes" id="UP000010482"/>
    </source>
</evidence>
<dbReference type="HOGENOM" id="CLU_234331_0_0_3"/>
<proteinExistence type="inferred from homology"/>
<dbReference type="SMART" id="SM00098">
    <property type="entry name" value="alkPPc"/>
    <property type="match status" value="1"/>
</dbReference>
<feature type="binding site" evidence="6">
    <location>
        <position position="717"/>
    </location>
    <ligand>
        <name>Zn(2+)</name>
        <dbReference type="ChEBI" id="CHEBI:29105"/>
        <label>2</label>
    </ligand>
</feature>
<keyword evidence="11" id="KW-1185">Reference proteome</keyword>
<gene>
    <name evidence="10" type="ORF">Dacsa_1693</name>
</gene>
<organism evidence="10 11">
    <name type="scientific">Dactylococcopsis salina (strain PCC 8305)</name>
    <name type="common">Myxobactron salinum</name>
    <dbReference type="NCBI Taxonomy" id="13035"/>
    <lineage>
        <taxon>Bacteria</taxon>
        <taxon>Bacillati</taxon>
        <taxon>Cyanobacteriota</taxon>
        <taxon>Cyanophyceae</taxon>
        <taxon>Nodosilineales</taxon>
        <taxon>Cymatolegaceae</taxon>
        <taxon>Dactylococcopsis</taxon>
    </lineage>
</organism>
<keyword evidence="3" id="KW-0597">Phosphoprotein</keyword>
<feature type="region of interest" description="Disordered" evidence="8">
    <location>
        <begin position="1622"/>
        <end position="1647"/>
    </location>
</feature>
<dbReference type="Proteomes" id="UP000010482">
    <property type="component" value="Chromosome"/>
</dbReference>
<dbReference type="KEGG" id="dsl:Dacsa_1693"/>
<dbReference type="NCBIfam" id="NF041518">
    <property type="entry name" value="choice_anch_Q"/>
    <property type="match status" value="1"/>
</dbReference>
<dbReference type="SUPFAM" id="SSF53649">
    <property type="entry name" value="Alkaline phosphatase-like"/>
    <property type="match status" value="2"/>
</dbReference>
<dbReference type="SUPFAM" id="SSF51120">
    <property type="entry name" value="beta-Roll"/>
    <property type="match status" value="1"/>
</dbReference>
<dbReference type="OrthoDB" id="570067at2"/>
<sequence length="2005" mass="208278">MAGNNVIFIHPDGADPSHWSLARLATEGPDGRINWDEMTEASVYLGHIDDRIVATSNAGAVAHAYGIKPFSGSYGFDENADPYQSLSELQGQLQGGAGSGSTIMEEAIAADKPTAVIQSGFIAEPGTGVFLADAESRGDRAGITAQIVESGVDVILGAGEVDYLPVGTEGFFGVEGTRTDGRNLITEAEALGYEVVYTREQLQALPADTDRVLGIFAAEDTYNDTTEAALVEQGLVDEDGQLITYGQPGNENPVTIAEMMEATLSLDKFTQAEDGFLIVAEEEGTDNFGNNNNAAGVLDGILRADAAIGVAQDFVDNNPNTLLITAADSAAGGIEIDDDGGSAGSTREDGPFGNDGDPFFTGAEDANGDIFSFTAEWGTLSDVAGSIVTKAYGLNSEQLSSTVDNTGIYRIMYETLFEVELDSPAGVPDDFALEAPPEPTQDTGNVVFIHPDGTSPSHYAAARFASEGTDGRLNWDQMTNAGVYLGHMEDQIVGTSNGGAVVHAYGVKPFSGTFGLDEQGEAITSLSGKEGTTILEEAQAAGKAVGIVNSGEIAEPGSAVFLSTAESRGQTGFITAEVLASGAEVILGGGETDYLPQEEIGFFGQPGTRSDGRNLIEEAEDMGYTVVYTLEELQAIDPAETDKLLGIFAAGSTYNATSEENLINQGLVDENGDLIFYGQPPENPDPPTLAEMTEAAVGILSQDPDGFMLVAEEEGTDNFNNSGNSAGGIEAALRADAAMGVVQDFIRNQDPNTLLITAADSDAGGVEVDDVSGDTVGTYEVQPELPGTGVEFPFDGQTGSDTAPFTTPADADGDEFQFGVVNSFSDLSGGIVSKAFGMNADTLPPTTDNTDIYRTMYRTLFGIEPEAAAGVQPQENPTATFTTAIDNNILENEPDTPGGDVVDISVDQEDDGGITQALLEFTDFSIPDDATLEGATLRIFTNNPTSGPVSAYRMLEDWGNDSTWADFDGNGVQPDGVEAVEEASVTFFNPDDNAFVNLDVTEDIQFWLDNPDQNNGWILINDSTDGWDFDSSESQSQLVPQLVLEFTTEDAPPAPVEGVVITVTSADDSGAGSLRDAIAQANDSEGTIDTIEFDSNLNGETIVLTSGELAITDPLIITGLGDDQLTIDGNDNSGIFNVNDGTDNTIEVSIDGLTLTGGNTEGSGAAISNRETLTISDLTISDNFAEVNGGAINNTGGTLTITDVTLSGNTASLDGGAINNINEGTVTISESNISGNTAIDDGGAIDNANGSTLTVTNSIISDNVADTGFGGGVNHSYNSLATLVNTTISGNSASANGGGVSNYNGTIVVSDSTISGNSAATDGGGIENFGTATLINSTISNNFSARDGGGIFDTGTASLISSTVSENEAGNNGGSLWSDGTVNLTNSILADSRSADDAEVADAGATFNLSGANIVEDGSVSDTIALDPRLSPLQDNGGSVLTHLPLEESPAIDAGDNNELPADSFDLDGDDDTSEPIPFDQRGFDRVVDGVDIGAVEVRTEDLAGPNDPPTILNAVESVGFPESSLTGETEVVAGGQIEATDPDTPAIDLNFELTEDAGGFFELVDATTGAIAITPEGAENIEEGQEFNLELVVSDGEFESDPVNITVNIVEPLLTASETFTAANDNNIREDQPNSPGGDETDISVDQQDPDETQALIEFTDFSIPEGTTLDSATVTFFTNSASDGPISLYRMLQDWNNDSTWADFGGDGVQADGVEAVEEASATFLNPVDDSFLSLDVTEDVQSWLENPDQNNGWVILNASGDGWDFDSSESSLDQVPQLTLEFSAEEAEEAEETEALVFGSLNNDSFDGELGENNFDALADLLFTGAGEDTVDTSSGSGNRIYAGSEADELFAGTGDRLFAGAGNDILEATASNGNNRLYGGFGDDDFINGNNDRLVGGEGSDQFFLAEESGESVITGGTGTDQFWMANAGFPVAANTITDFTAGEDVLGVAGIGAGDITDLSIAQSGNNATIGFNGNDLAILLGVDSNALTNNNFVFENAAV</sequence>
<dbReference type="EMBL" id="CP003944">
    <property type="protein sequence ID" value="AFZ50359.1"/>
    <property type="molecule type" value="Genomic_DNA"/>
</dbReference>
<dbReference type="GO" id="GO:0046872">
    <property type="term" value="F:metal ion binding"/>
    <property type="evidence" value="ECO:0007669"/>
    <property type="project" value="UniProtKB-KW"/>
</dbReference>
<dbReference type="Gene3D" id="3.40.720.10">
    <property type="entry name" value="Alkaline Phosphatase, subunit A"/>
    <property type="match status" value="2"/>
</dbReference>